<accession>A0A845M3Z4</accession>
<reference evidence="2 3" key="1">
    <citation type="submission" date="2019-12" db="EMBL/GenBank/DDBJ databases">
        <title>Maritimibacter sp. nov. sp. isolated from sea sand.</title>
        <authorList>
            <person name="Kim J."/>
            <person name="Jeong S.E."/>
            <person name="Jung H.S."/>
            <person name="Jeon C.O."/>
        </authorList>
    </citation>
    <scope>NUCLEOTIDE SEQUENCE [LARGE SCALE GENOMIC DNA]</scope>
    <source>
        <strain evidence="2 3">DP07</strain>
    </source>
</reference>
<evidence type="ECO:0000256" key="1">
    <source>
        <dbReference type="ARBA" id="ARBA00006738"/>
    </source>
</evidence>
<dbReference type="PANTHER" id="PTHR34039:SF1">
    <property type="entry name" value="UPF0102 PROTEIN YRAN"/>
    <property type="match status" value="1"/>
</dbReference>
<comment type="caution">
    <text evidence="2">The sequence shown here is derived from an EMBL/GenBank/DDBJ whole genome shotgun (WGS) entry which is preliminary data.</text>
</comment>
<dbReference type="SUPFAM" id="SSF52980">
    <property type="entry name" value="Restriction endonuclease-like"/>
    <property type="match status" value="1"/>
</dbReference>
<dbReference type="PANTHER" id="PTHR34039">
    <property type="entry name" value="UPF0102 PROTEIN YRAN"/>
    <property type="match status" value="1"/>
</dbReference>
<comment type="similarity">
    <text evidence="1">Belongs to the UPF0102 family.</text>
</comment>
<dbReference type="AlphaFoldDB" id="A0A845M3Z4"/>
<dbReference type="Gene3D" id="3.40.1350.10">
    <property type="match status" value="1"/>
</dbReference>
<dbReference type="Proteomes" id="UP000467322">
    <property type="component" value="Unassembled WGS sequence"/>
</dbReference>
<evidence type="ECO:0000313" key="2">
    <source>
        <dbReference type="EMBL" id="MZR12447.1"/>
    </source>
</evidence>
<name>A0A845M3Z4_9RHOB</name>
<keyword evidence="3" id="KW-1185">Reference proteome</keyword>
<proteinExistence type="inferred from homology"/>
<evidence type="ECO:0000313" key="3">
    <source>
        <dbReference type="Proteomes" id="UP000467322"/>
    </source>
</evidence>
<dbReference type="GO" id="GO:0003676">
    <property type="term" value="F:nucleic acid binding"/>
    <property type="evidence" value="ECO:0007669"/>
    <property type="project" value="InterPro"/>
</dbReference>
<dbReference type="InterPro" id="IPR003509">
    <property type="entry name" value="UPF0102_YraN-like"/>
</dbReference>
<dbReference type="InterPro" id="IPR011335">
    <property type="entry name" value="Restrct_endonuc-II-like"/>
</dbReference>
<gene>
    <name evidence="2" type="ORF">GQE99_05385</name>
</gene>
<dbReference type="Pfam" id="PF02021">
    <property type="entry name" value="UPF0102"/>
    <property type="match status" value="1"/>
</dbReference>
<protein>
    <submittedName>
        <fullName evidence="2">Uncharacterized protein</fullName>
    </submittedName>
</protein>
<dbReference type="InterPro" id="IPR011856">
    <property type="entry name" value="tRNA_endonuc-like_dom_sf"/>
</dbReference>
<sequence>MSGRTSYLAGLAAEESVAREYERGGYGIVARRWRGSGGEVDLVLRHGDDFVFVEVKKARDLARAAARLTQAQLGRICQTATEFLGQVPDGMRMGMRVDLAMVDATGRTARFENITL</sequence>
<dbReference type="EMBL" id="WTUX01000010">
    <property type="protein sequence ID" value="MZR12447.1"/>
    <property type="molecule type" value="Genomic_DNA"/>
</dbReference>
<dbReference type="RefSeq" id="WP_161350568.1">
    <property type="nucleotide sequence ID" value="NZ_WTUX01000010.1"/>
</dbReference>
<organism evidence="2 3">
    <name type="scientific">Maritimibacter harenae</name>
    <dbReference type="NCBI Taxonomy" id="2606218"/>
    <lineage>
        <taxon>Bacteria</taxon>
        <taxon>Pseudomonadati</taxon>
        <taxon>Pseudomonadota</taxon>
        <taxon>Alphaproteobacteria</taxon>
        <taxon>Rhodobacterales</taxon>
        <taxon>Roseobacteraceae</taxon>
        <taxon>Maritimibacter</taxon>
    </lineage>
</organism>